<dbReference type="HAMAP" id="MF_03188">
    <property type="entry name" value="Methyltr_EFM4"/>
    <property type="match status" value="1"/>
</dbReference>
<keyword evidence="4" id="KW-0949">S-adenosyl-L-methionine</keyword>
<proteinExistence type="inferred from homology"/>
<evidence type="ECO:0000256" key="2">
    <source>
        <dbReference type="ARBA" id="ARBA00022603"/>
    </source>
</evidence>
<name>A0ABD0Y5G4_9HEMI</name>
<protein>
    <recommendedName>
        <fullName evidence="5">Methyltransferase domain-containing protein</fullName>
    </recommendedName>
</protein>
<dbReference type="GO" id="GO:0008168">
    <property type="term" value="F:methyltransferase activity"/>
    <property type="evidence" value="ECO:0007669"/>
    <property type="project" value="UniProtKB-KW"/>
</dbReference>
<dbReference type="EMBL" id="JBFDAA010000013">
    <property type="protein sequence ID" value="KAL1122635.1"/>
    <property type="molecule type" value="Genomic_DNA"/>
</dbReference>
<gene>
    <name evidence="6" type="ORF">AAG570_002962</name>
</gene>
<comment type="caution">
    <text evidence="6">The sequence shown here is derived from an EMBL/GenBank/DDBJ whole genome shotgun (WGS) entry which is preliminary data.</text>
</comment>
<dbReference type="PANTHER" id="PTHR12843:SF5">
    <property type="entry name" value="EEF1A LYSINE METHYLTRANSFERASE 2"/>
    <property type="match status" value="1"/>
</dbReference>
<dbReference type="SUPFAM" id="SSF53335">
    <property type="entry name" value="S-adenosyl-L-methionine-dependent methyltransferases"/>
    <property type="match status" value="1"/>
</dbReference>
<feature type="domain" description="Methyltransferase" evidence="5">
    <location>
        <begin position="43"/>
        <end position="176"/>
    </location>
</feature>
<dbReference type="AlphaFoldDB" id="A0ABD0Y5G4"/>
<evidence type="ECO:0000256" key="4">
    <source>
        <dbReference type="ARBA" id="ARBA00022691"/>
    </source>
</evidence>
<dbReference type="CDD" id="cd02440">
    <property type="entry name" value="AdoMet_MTases"/>
    <property type="match status" value="1"/>
</dbReference>
<evidence type="ECO:0000256" key="3">
    <source>
        <dbReference type="ARBA" id="ARBA00022679"/>
    </source>
</evidence>
<dbReference type="InterPro" id="IPR026635">
    <property type="entry name" value="Efm4/METTL10"/>
</dbReference>
<reference evidence="6 7" key="1">
    <citation type="submission" date="2024-07" db="EMBL/GenBank/DDBJ databases">
        <title>Chromosome-level genome assembly of the water stick insect Ranatra chinensis (Heteroptera: Nepidae).</title>
        <authorList>
            <person name="Liu X."/>
        </authorList>
    </citation>
    <scope>NUCLEOTIDE SEQUENCE [LARGE SCALE GENOMIC DNA]</scope>
    <source>
        <strain evidence="6">Cailab_2021Rc</strain>
        <tissue evidence="6">Muscle</tissue>
    </source>
</reference>
<evidence type="ECO:0000256" key="1">
    <source>
        <dbReference type="ARBA" id="ARBA00022490"/>
    </source>
</evidence>
<keyword evidence="7" id="KW-1185">Reference proteome</keyword>
<accession>A0ABD0Y5G4</accession>
<dbReference type="Proteomes" id="UP001558652">
    <property type="component" value="Unassembled WGS sequence"/>
</dbReference>
<keyword evidence="1" id="KW-0963">Cytoplasm</keyword>
<evidence type="ECO:0000313" key="6">
    <source>
        <dbReference type="EMBL" id="KAL1122635.1"/>
    </source>
</evidence>
<keyword evidence="2" id="KW-0489">Methyltransferase</keyword>
<dbReference type="Gene3D" id="3.40.50.150">
    <property type="entry name" value="Vaccinia Virus protein VP39"/>
    <property type="match status" value="1"/>
</dbReference>
<feature type="non-terminal residue" evidence="6">
    <location>
        <position position="1"/>
    </location>
</feature>
<dbReference type="PANTHER" id="PTHR12843">
    <property type="entry name" value="PROTEIN-LYSINE N-METHYLTRANSFERASE METTL10"/>
    <property type="match status" value="1"/>
</dbReference>
<dbReference type="GO" id="GO:0032259">
    <property type="term" value="P:methylation"/>
    <property type="evidence" value="ECO:0007669"/>
    <property type="project" value="UniProtKB-KW"/>
</dbReference>
<evidence type="ECO:0000313" key="7">
    <source>
        <dbReference type="Proteomes" id="UP001558652"/>
    </source>
</evidence>
<dbReference type="InterPro" id="IPR029063">
    <property type="entry name" value="SAM-dependent_MTases_sf"/>
</dbReference>
<organism evidence="6 7">
    <name type="scientific">Ranatra chinensis</name>
    <dbReference type="NCBI Taxonomy" id="642074"/>
    <lineage>
        <taxon>Eukaryota</taxon>
        <taxon>Metazoa</taxon>
        <taxon>Ecdysozoa</taxon>
        <taxon>Arthropoda</taxon>
        <taxon>Hexapoda</taxon>
        <taxon>Insecta</taxon>
        <taxon>Pterygota</taxon>
        <taxon>Neoptera</taxon>
        <taxon>Paraneoptera</taxon>
        <taxon>Hemiptera</taxon>
        <taxon>Heteroptera</taxon>
        <taxon>Panheteroptera</taxon>
        <taxon>Nepomorpha</taxon>
        <taxon>Nepidae</taxon>
        <taxon>Ranatrinae</taxon>
        <taxon>Ranatra</taxon>
    </lineage>
</organism>
<sequence>WDSVYRTDVEHFKTRGDFGDIWFGEDSALRIIRWIIENVPETDVSIIDLGCGNGMLLIELAREGYNNLTGVDYCQSAIELSEKVANSQEISCIKFKVADLTGDVNHLGSFNIALDKGTYDAVSLNPEDAFVKRRKYIENVASIVSQKGMFIITSCNWTESELVEHFKSGKYFWNTDQWCDLQVVEH</sequence>
<evidence type="ECO:0000259" key="5">
    <source>
        <dbReference type="Pfam" id="PF13847"/>
    </source>
</evidence>
<dbReference type="Pfam" id="PF13847">
    <property type="entry name" value="Methyltransf_31"/>
    <property type="match status" value="1"/>
</dbReference>
<keyword evidence="3" id="KW-0808">Transferase</keyword>
<dbReference type="InterPro" id="IPR025714">
    <property type="entry name" value="Methyltranfer_dom"/>
</dbReference>